<dbReference type="Pfam" id="PF13456">
    <property type="entry name" value="RVT_3"/>
    <property type="match status" value="1"/>
</dbReference>
<dbReference type="InterPro" id="IPR044730">
    <property type="entry name" value="RNase_H-like_dom_plant"/>
</dbReference>
<proteinExistence type="predicted"/>
<name>A0A7N2L607_QUELO</name>
<organism evidence="2 3">
    <name type="scientific">Quercus lobata</name>
    <name type="common">Valley oak</name>
    <dbReference type="NCBI Taxonomy" id="97700"/>
    <lineage>
        <taxon>Eukaryota</taxon>
        <taxon>Viridiplantae</taxon>
        <taxon>Streptophyta</taxon>
        <taxon>Embryophyta</taxon>
        <taxon>Tracheophyta</taxon>
        <taxon>Spermatophyta</taxon>
        <taxon>Magnoliopsida</taxon>
        <taxon>eudicotyledons</taxon>
        <taxon>Gunneridae</taxon>
        <taxon>Pentapetalae</taxon>
        <taxon>rosids</taxon>
        <taxon>fabids</taxon>
        <taxon>Fagales</taxon>
        <taxon>Fagaceae</taxon>
        <taxon>Quercus</taxon>
    </lineage>
</organism>
<evidence type="ECO:0000313" key="3">
    <source>
        <dbReference type="Proteomes" id="UP000594261"/>
    </source>
</evidence>
<reference evidence="2 3" key="1">
    <citation type="journal article" date="2016" name="G3 (Bethesda)">
        <title>First Draft Assembly and Annotation of the Genome of a California Endemic Oak Quercus lobata Nee (Fagaceae).</title>
        <authorList>
            <person name="Sork V.L."/>
            <person name="Fitz-Gibbon S.T."/>
            <person name="Puiu D."/>
            <person name="Crepeau M."/>
            <person name="Gugger P.F."/>
            <person name="Sherman R."/>
            <person name="Stevens K."/>
            <person name="Langley C.H."/>
            <person name="Pellegrini M."/>
            <person name="Salzberg S.L."/>
        </authorList>
    </citation>
    <scope>NUCLEOTIDE SEQUENCE [LARGE SCALE GENOMIC DNA]</scope>
    <source>
        <strain evidence="2 3">cv. SW786</strain>
    </source>
</reference>
<dbReference type="EMBL" id="LRBV02000003">
    <property type="status" value="NOT_ANNOTATED_CDS"/>
    <property type="molecule type" value="Genomic_DNA"/>
</dbReference>
<dbReference type="AlphaFoldDB" id="A0A7N2L607"/>
<dbReference type="InterPro" id="IPR036397">
    <property type="entry name" value="RNaseH_sf"/>
</dbReference>
<dbReference type="InterPro" id="IPR012337">
    <property type="entry name" value="RNaseH-like_sf"/>
</dbReference>
<dbReference type="PANTHER" id="PTHR47074:SF48">
    <property type="entry name" value="POLYNUCLEOTIDYL TRANSFERASE, RIBONUCLEASE H-LIKE SUPERFAMILY PROTEIN"/>
    <property type="match status" value="1"/>
</dbReference>
<dbReference type="InterPro" id="IPR002156">
    <property type="entry name" value="RNaseH_domain"/>
</dbReference>
<dbReference type="Proteomes" id="UP000594261">
    <property type="component" value="Chromosome 3"/>
</dbReference>
<sequence length="227" mass="24714">MDIEVLAVTAWSLLINRNAVHRGDPGKQAATIVTEASRHMEEYCLAWAPSSPWPVRHPTSWSLPLPNIFKVNTDGAVLGRLDKGRCGIGVVIHNDKGQIMGALSKRITYPLGAMEIEAKALDCMAIFTWVLGLHEIILESDTQVVIHAIAGTHPASVRPVITGTKTKISKFRSWTAMITSRNCNSAAHLLARFADVISDCTNWVEDTPPIIASQVEFDVLNLGSAPV</sequence>
<protein>
    <recommendedName>
        <fullName evidence="1">RNase H type-1 domain-containing protein</fullName>
    </recommendedName>
</protein>
<dbReference type="SUPFAM" id="SSF53098">
    <property type="entry name" value="Ribonuclease H-like"/>
    <property type="match status" value="1"/>
</dbReference>
<dbReference type="InterPro" id="IPR052929">
    <property type="entry name" value="RNase_H-like_EbsB-rel"/>
</dbReference>
<evidence type="ECO:0000313" key="2">
    <source>
        <dbReference type="EnsemblPlants" id="QL03p017779:mrna:CDS:2"/>
    </source>
</evidence>
<dbReference type="Gramene" id="QL03p017779:mrna">
    <property type="protein sequence ID" value="QL03p017779:mrna:CDS:2"/>
    <property type="gene ID" value="QL03p017779"/>
</dbReference>
<dbReference type="GO" id="GO:0003676">
    <property type="term" value="F:nucleic acid binding"/>
    <property type="evidence" value="ECO:0007669"/>
    <property type="project" value="InterPro"/>
</dbReference>
<dbReference type="GO" id="GO:0004523">
    <property type="term" value="F:RNA-DNA hybrid ribonuclease activity"/>
    <property type="evidence" value="ECO:0007669"/>
    <property type="project" value="InterPro"/>
</dbReference>
<dbReference type="PANTHER" id="PTHR47074">
    <property type="entry name" value="BNAC02G40300D PROTEIN"/>
    <property type="match status" value="1"/>
</dbReference>
<dbReference type="InParanoid" id="A0A7N2L607"/>
<dbReference type="EnsemblPlants" id="QL03p017779:mrna">
    <property type="protein sequence ID" value="QL03p017779:mrna:CDS:2"/>
    <property type="gene ID" value="QL03p017779"/>
</dbReference>
<reference evidence="2" key="2">
    <citation type="submission" date="2021-01" db="UniProtKB">
        <authorList>
            <consortium name="EnsemblPlants"/>
        </authorList>
    </citation>
    <scope>IDENTIFICATION</scope>
</reference>
<dbReference type="Gene3D" id="3.30.420.10">
    <property type="entry name" value="Ribonuclease H-like superfamily/Ribonuclease H"/>
    <property type="match status" value="1"/>
</dbReference>
<feature type="domain" description="RNase H type-1" evidence="1">
    <location>
        <begin position="72"/>
        <end position="194"/>
    </location>
</feature>
<dbReference type="CDD" id="cd06222">
    <property type="entry name" value="RNase_H_like"/>
    <property type="match status" value="1"/>
</dbReference>
<accession>A0A7N2L607</accession>
<evidence type="ECO:0000259" key="1">
    <source>
        <dbReference type="Pfam" id="PF13456"/>
    </source>
</evidence>
<keyword evidence="3" id="KW-1185">Reference proteome</keyword>